<feature type="transmembrane region" description="Helical" evidence="1">
    <location>
        <begin position="176"/>
        <end position="198"/>
    </location>
</feature>
<dbReference type="SUPFAM" id="SSF53850">
    <property type="entry name" value="Periplasmic binding protein-like II"/>
    <property type="match status" value="1"/>
</dbReference>
<dbReference type="Gene3D" id="3.10.105.10">
    <property type="entry name" value="Dipeptide-binding Protein, Domain 3"/>
    <property type="match status" value="1"/>
</dbReference>
<evidence type="ECO:0000313" key="2">
    <source>
        <dbReference type="EMBL" id="CAG4883408.1"/>
    </source>
</evidence>
<proteinExistence type="predicted"/>
<protein>
    <submittedName>
        <fullName evidence="2">Uncharacterized protein</fullName>
    </submittedName>
</protein>
<accession>A0A916J4T0</accession>
<dbReference type="EMBL" id="CAJQUM010000001">
    <property type="protein sequence ID" value="CAG4883408.1"/>
    <property type="molecule type" value="Genomic_DNA"/>
</dbReference>
<dbReference type="GO" id="GO:1904680">
    <property type="term" value="F:peptide transmembrane transporter activity"/>
    <property type="evidence" value="ECO:0007669"/>
    <property type="project" value="TreeGrafter"/>
</dbReference>
<keyword evidence="1" id="KW-0812">Transmembrane</keyword>
<keyword evidence="3" id="KW-1185">Reference proteome</keyword>
<reference evidence="2" key="1">
    <citation type="submission" date="2021-04" db="EMBL/GenBank/DDBJ databases">
        <authorList>
            <person name="Hornung B."/>
        </authorList>
    </citation>
    <scope>NUCLEOTIDE SEQUENCE</scope>
    <source>
        <strain evidence="2">G5G6</strain>
    </source>
</reference>
<sequence>MINLDTTLTGVGAKSRIDWLSKQFRKIDVQLVVRSTDYNRFQEKLLKGNAQLFYFGWNADYPDPENFLFLLYGPQGKVKTQGENAANYSSAEYDHLFEQMRTMDNGPARQAVIDRISQQLRHDAPWIWGFHPKDYALYHAWLFNRKPTKVGNNTLKYQRLDPALRERKRREWNQPAIWPAILIIALVLGGAAAAYVVYRRRS</sequence>
<keyword evidence="1" id="KW-1133">Transmembrane helix</keyword>
<evidence type="ECO:0000256" key="1">
    <source>
        <dbReference type="SAM" id="Phobius"/>
    </source>
</evidence>
<dbReference type="GO" id="GO:0015833">
    <property type="term" value="P:peptide transport"/>
    <property type="evidence" value="ECO:0007669"/>
    <property type="project" value="TreeGrafter"/>
</dbReference>
<name>A0A916J4T0_9PROT</name>
<dbReference type="AlphaFoldDB" id="A0A916J4T0"/>
<comment type="caution">
    <text evidence="2">The sequence shown here is derived from an EMBL/GenBank/DDBJ whole genome shotgun (WGS) entry which is preliminary data.</text>
</comment>
<organism evidence="2 3">
    <name type="scientific">Georgfuchsia toluolica</name>
    <dbReference type="NCBI Taxonomy" id="424218"/>
    <lineage>
        <taxon>Bacteria</taxon>
        <taxon>Pseudomonadati</taxon>
        <taxon>Pseudomonadota</taxon>
        <taxon>Betaproteobacteria</taxon>
        <taxon>Nitrosomonadales</taxon>
        <taxon>Sterolibacteriaceae</taxon>
        <taxon>Georgfuchsia</taxon>
    </lineage>
</organism>
<evidence type="ECO:0000313" key="3">
    <source>
        <dbReference type="Proteomes" id="UP000742786"/>
    </source>
</evidence>
<dbReference type="InterPro" id="IPR039424">
    <property type="entry name" value="SBP_5"/>
</dbReference>
<gene>
    <name evidence="2" type="ORF">GTOL_11290</name>
</gene>
<dbReference type="Proteomes" id="UP000742786">
    <property type="component" value="Unassembled WGS sequence"/>
</dbReference>
<keyword evidence="1" id="KW-0472">Membrane</keyword>
<dbReference type="PANTHER" id="PTHR30290">
    <property type="entry name" value="PERIPLASMIC BINDING COMPONENT OF ABC TRANSPORTER"/>
    <property type="match status" value="1"/>
</dbReference>